<dbReference type="STRING" id="930991.A0A0D0DDK4"/>
<keyword evidence="2" id="KW-1185">Reference proteome</keyword>
<sequence length="254" mass="27882">MQFLVIVISSGVDSLDREVIVPFIDAVGDRVMEPCLNNLSPLCEVFLVCLATVNRCKPGFSFGKASVVSDCDAVWHIGRRGKSDNLFVVSAFCLYIASGPPSVEPLTYLEALDHLLDAMLLICSHRYHSDDEPLGLIIIPTICDALSHLLKHNDDNTSAYIRTNPKLLALRNVLQSLRPNETSVNDRYFTLLRRRLTSTAAGLLRQMDSNYDGGAHVRIAASAISENPSGPGHELMFCRLNGTSHLLFVPGTSE</sequence>
<dbReference type="AlphaFoldDB" id="A0A0D0DDK4"/>
<proteinExistence type="predicted"/>
<dbReference type="EMBL" id="KN825045">
    <property type="protein sequence ID" value="KIK95377.1"/>
    <property type="molecule type" value="Genomic_DNA"/>
</dbReference>
<dbReference type="HOGENOM" id="CLU_1094596_0_0_1"/>
<dbReference type="OrthoDB" id="3233180at2759"/>
<reference evidence="2" key="2">
    <citation type="submission" date="2015-01" db="EMBL/GenBank/DDBJ databases">
        <title>Evolutionary Origins and Diversification of the Mycorrhizal Mutualists.</title>
        <authorList>
            <consortium name="DOE Joint Genome Institute"/>
            <consortium name="Mycorrhizal Genomics Consortium"/>
            <person name="Kohler A."/>
            <person name="Kuo A."/>
            <person name="Nagy L.G."/>
            <person name="Floudas D."/>
            <person name="Copeland A."/>
            <person name="Barry K.W."/>
            <person name="Cichocki N."/>
            <person name="Veneault-Fourrey C."/>
            <person name="LaButti K."/>
            <person name="Lindquist E.A."/>
            <person name="Lipzen A."/>
            <person name="Lundell T."/>
            <person name="Morin E."/>
            <person name="Murat C."/>
            <person name="Riley R."/>
            <person name="Ohm R."/>
            <person name="Sun H."/>
            <person name="Tunlid A."/>
            <person name="Henrissat B."/>
            <person name="Grigoriev I.V."/>
            <person name="Hibbett D.S."/>
            <person name="Martin F."/>
        </authorList>
    </citation>
    <scope>NUCLEOTIDE SEQUENCE [LARGE SCALE GENOMIC DNA]</scope>
    <source>
        <strain evidence="2">Ve08.2h10</strain>
    </source>
</reference>
<evidence type="ECO:0000313" key="1">
    <source>
        <dbReference type="EMBL" id="KIK95377.1"/>
    </source>
</evidence>
<name>A0A0D0DDK4_9AGAM</name>
<protein>
    <submittedName>
        <fullName evidence="1">Uncharacterized protein</fullName>
    </submittedName>
</protein>
<dbReference type="Proteomes" id="UP000054538">
    <property type="component" value="Unassembled WGS sequence"/>
</dbReference>
<reference evidence="1 2" key="1">
    <citation type="submission" date="2014-04" db="EMBL/GenBank/DDBJ databases">
        <authorList>
            <consortium name="DOE Joint Genome Institute"/>
            <person name="Kuo A."/>
            <person name="Kohler A."/>
            <person name="Jargeat P."/>
            <person name="Nagy L.G."/>
            <person name="Floudas D."/>
            <person name="Copeland A."/>
            <person name="Barry K.W."/>
            <person name="Cichocki N."/>
            <person name="Veneault-Fourrey C."/>
            <person name="LaButti K."/>
            <person name="Lindquist E.A."/>
            <person name="Lipzen A."/>
            <person name="Lundell T."/>
            <person name="Morin E."/>
            <person name="Murat C."/>
            <person name="Sun H."/>
            <person name="Tunlid A."/>
            <person name="Henrissat B."/>
            <person name="Grigoriev I.V."/>
            <person name="Hibbett D.S."/>
            <person name="Martin F."/>
            <person name="Nordberg H.P."/>
            <person name="Cantor M.N."/>
            <person name="Hua S.X."/>
        </authorList>
    </citation>
    <scope>NUCLEOTIDE SEQUENCE [LARGE SCALE GENOMIC DNA]</scope>
    <source>
        <strain evidence="1 2">Ve08.2h10</strain>
    </source>
</reference>
<dbReference type="InParanoid" id="A0A0D0DDK4"/>
<gene>
    <name evidence="1" type="ORF">PAXRUDRAFT_387795</name>
</gene>
<evidence type="ECO:0000313" key="2">
    <source>
        <dbReference type="Proteomes" id="UP000054538"/>
    </source>
</evidence>
<organism evidence="1 2">
    <name type="scientific">Paxillus rubicundulus Ve08.2h10</name>
    <dbReference type="NCBI Taxonomy" id="930991"/>
    <lineage>
        <taxon>Eukaryota</taxon>
        <taxon>Fungi</taxon>
        <taxon>Dikarya</taxon>
        <taxon>Basidiomycota</taxon>
        <taxon>Agaricomycotina</taxon>
        <taxon>Agaricomycetes</taxon>
        <taxon>Agaricomycetidae</taxon>
        <taxon>Boletales</taxon>
        <taxon>Paxilineae</taxon>
        <taxon>Paxillaceae</taxon>
        <taxon>Paxillus</taxon>
    </lineage>
</organism>
<accession>A0A0D0DDK4</accession>